<evidence type="ECO:0000256" key="1">
    <source>
        <dbReference type="ARBA" id="ARBA00004141"/>
    </source>
</evidence>
<evidence type="ECO:0000313" key="12">
    <source>
        <dbReference type="Ensembl" id="ENSORLP00015019472.1"/>
    </source>
</evidence>
<keyword evidence="3 10" id="KW-1133">Transmembrane helix</keyword>
<feature type="transmembrane region" description="Helical" evidence="10">
    <location>
        <begin position="169"/>
        <end position="187"/>
    </location>
</feature>
<dbReference type="SUPFAM" id="SSF81321">
    <property type="entry name" value="Family A G protein-coupled receptor-like"/>
    <property type="match status" value="1"/>
</dbReference>
<comment type="subcellular location">
    <subcellularLocation>
        <location evidence="1">Membrane</location>
        <topology evidence="1">Multi-pass membrane protein</topology>
    </subcellularLocation>
</comment>
<dbReference type="Pfam" id="PF00001">
    <property type="entry name" value="7tm_1"/>
    <property type="match status" value="1"/>
</dbReference>
<reference key="1">
    <citation type="journal article" date="2007" name="Nature">
        <title>The medaka draft genome and insights into vertebrate genome evolution.</title>
        <authorList>
            <person name="Kasahara M."/>
            <person name="Naruse K."/>
            <person name="Sasaki S."/>
            <person name="Nakatani Y."/>
            <person name="Qu W."/>
            <person name="Ahsan B."/>
            <person name="Yamada T."/>
            <person name="Nagayasu Y."/>
            <person name="Doi K."/>
            <person name="Kasai Y."/>
            <person name="Jindo T."/>
            <person name="Kobayashi D."/>
            <person name="Shimada A."/>
            <person name="Toyoda A."/>
            <person name="Kuroki Y."/>
            <person name="Fujiyama A."/>
            <person name="Sasaki T."/>
            <person name="Shimizu A."/>
            <person name="Asakawa S."/>
            <person name="Shimizu N."/>
            <person name="Hashimoto S."/>
            <person name="Yang J."/>
            <person name="Lee Y."/>
            <person name="Matsushima K."/>
            <person name="Sugano S."/>
            <person name="Sakaizumi M."/>
            <person name="Narita T."/>
            <person name="Ohishi K."/>
            <person name="Haga S."/>
            <person name="Ohta F."/>
            <person name="Nomoto H."/>
            <person name="Nogata K."/>
            <person name="Morishita T."/>
            <person name="Endo T."/>
            <person name="Shin-I T."/>
            <person name="Takeda H."/>
            <person name="Morishita S."/>
            <person name="Kohara Y."/>
        </authorList>
    </citation>
    <scope>NUCLEOTIDE SEQUENCE [LARGE SCALE GENOMIC DNA]</scope>
    <source>
        <strain>Hd-rR</strain>
    </source>
</reference>
<evidence type="ECO:0000256" key="10">
    <source>
        <dbReference type="SAM" id="Phobius"/>
    </source>
</evidence>
<keyword evidence="7" id="KW-0325">Glycoprotein</keyword>
<feature type="transmembrane region" description="Helical" evidence="10">
    <location>
        <begin position="143"/>
        <end position="163"/>
    </location>
</feature>
<feature type="transmembrane region" description="Helical" evidence="10">
    <location>
        <begin position="35"/>
        <end position="60"/>
    </location>
</feature>
<keyword evidence="5 10" id="KW-0472">Membrane</keyword>
<dbReference type="PANTHER" id="PTHR24232:SF85">
    <property type="entry name" value="G-PROTEIN COUPLED RECEPTOR 4"/>
    <property type="match status" value="1"/>
</dbReference>
<dbReference type="Proteomes" id="UP000265200">
    <property type="component" value="Chromosome 15"/>
</dbReference>
<evidence type="ECO:0000256" key="7">
    <source>
        <dbReference type="ARBA" id="ARBA00023180"/>
    </source>
</evidence>
<feature type="transmembrane region" description="Helical" evidence="10">
    <location>
        <begin position="207"/>
        <end position="230"/>
    </location>
</feature>
<keyword evidence="2 9" id="KW-0812">Transmembrane</keyword>
<dbReference type="PANTHER" id="PTHR24232">
    <property type="entry name" value="G-PROTEIN COUPLED RECEPTOR"/>
    <property type="match status" value="1"/>
</dbReference>
<evidence type="ECO:0000256" key="5">
    <source>
        <dbReference type="ARBA" id="ARBA00023136"/>
    </source>
</evidence>
<organism evidence="12 13">
    <name type="scientific">Oryzias latipes</name>
    <name type="common">Japanese rice fish</name>
    <name type="synonym">Japanese killifish</name>
    <dbReference type="NCBI Taxonomy" id="8090"/>
    <lineage>
        <taxon>Eukaryota</taxon>
        <taxon>Metazoa</taxon>
        <taxon>Chordata</taxon>
        <taxon>Craniata</taxon>
        <taxon>Vertebrata</taxon>
        <taxon>Euteleostomi</taxon>
        <taxon>Actinopterygii</taxon>
        <taxon>Neopterygii</taxon>
        <taxon>Teleostei</taxon>
        <taxon>Neoteleostei</taxon>
        <taxon>Acanthomorphata</taxon>
        <taxon>Ovalentaria</taxon>
        <taxon>Atherinomorphae</taxon>
        <taxon>Beloniformes</taxon>
        <taxon>Adrianichthyidae</taxon>
        <taxon>Oryziinae</taxon>
        <taxon>Oryzias</taxon>
    </lineage>
</organism>
<dbReference type="GO" id="GO:0016020">
    <property type="term" value="C:membrane"/>
    <property type="evidence" value="ECO:0007669"/>
    <property type="project" value="UniProtKB-SubCell"/>
</dbReference>
<dbReference type="GO" id="GO:0004930">
    <property type="term" value="F:G protein-coupled receptor activity"/>
    <property type="evidence" value="ECO:0007669"/>
    <property type="project" value="UniProtKB-KW"/>
</dbReference>
<evidence type="ECO:0000259" key="11">
    <source>
        <dbReference type="PROSITE" id="PS50262"/>
    </source>
</evidence>
<name>A0A3P9IHB6_ORYLA</name>
<comment type="similarity">
    <text evidence="9">Belongs to the G-protein coupled receptor 1 family.</text>
</comment>
<feature type="transmembrane region" description="Helical" evidence="10">
    <location>
        <begin position="72"/>
        <end position="93"/>
    </location>
</feature>
<proteinExistence type="inferred from homology"/>
<dbReference type="AlphaFoldDB" id="A0A3P9IHB6"/>
<reference evidence="12 13" key="2">
    <citation type="submission" date="2017-04" db="EMBL/GenBank/DDBJ databases">
        <title>CpG methylation of centromeres and impact of large insertions on vertebrate speciation.</title>
        <authorList>
            <person name="Ichikawa K."/>
            <person name="Yoshimura J."/>
            <person name="Morishita S."/>
        </authorList>
    </citation>
    <scope>NUCLEOTIDE SEQUENCE</scope>
    <source>
        <strain evidence="12 13">HSOK</strain>
    </source>
</reference>
<feature type="transmembrane region" description="Helical" evidence="10">
    <location>
        <begin position="236"/>
        <end position="257"/>
    </location>
</feature>
<evidence type="ECO:0000256" key="9">
    <source>
        <dbReference type="RuleBase" id="RU000688"/>
    </source>
</evidence>
<accession>A0A3P9IHB6</accession>
<dbReference type="PRINTS" id="PR00237">
    <property type="entry name" value="GPCRRHODOPSN"/>
</dbReference>
<evidence type="ECO:0000256" key="8">
    <source>
        <dbReference type="ARBA" id="ARBA00023224"/>
    </source>
</evidence>
<sequence>MGHFFQDQTSPKNFVNVISSNSTRSYGCYEGEDAFTFYVVALSVASIGLPLTLLAIFALYSLVRADHVVPVYVINLLISDLLQLSSCIVRTATNEKNICNNFRNIQNYGLMVSICFMVIISLERYLCVAWPLWYRLRRNIRTSVKVCIVTWLLCLLLYIINELLVKKDILLAIFLLLPFPLLIFFLCGTHKALIRTHSVHTVEKRRIIGVLVLVLIIYTLLFLPDIIFLSSENKNVHVTAYILIDFSPLADLILYIFMRKGIGDKILAYLCSKMLQNSHGQSVENSAMMELGSPVETCNGGDNKSGDVVRF</sequence>
<evidence type="ECO:0000256" key="4">
    <source>
        <dbReference type="ARBA" id="ARBA00023040"/>
    </source>
</evidence>
<protein>
    <recommendedName>
        <fullName evidence="11">G-protein coupled receptors family 1 profile domain-containing protein</fullName>
    </recommendedName>
</protein>
<dbReference type="PROSITE" id="PS50262">
    <property type="entry name" value="G_PROTEIN_RECEP_F1_2"/>
    <property type="match status" value="1"/>
</dbReference>
<keyword evidence="4 9" id="KW-0297">G-protein coupled receptor</keyword>
<keyword evidence="6 9" id="KW-0675">Receptor</keyword>
<reference evidence="12" key="3">
    <citation type="submission" date="2025-08" db="UniProtKB">
        <authorList>
            <consortium name="Ensembl"/>
        </authorList>
    </citation>
    <scope>IDENTIFICATION</scope>
    <source>
        <strain evidence="12">HSOK</strain>
    </source>
</reference>
<keyword evidence="8 9" id="KW-0807">Transducer</keyword>
<dbReference type="PROSITE" id="PS00237">
    <property type="entry name" value="G_PROTEIN_RECEP_F1_1"/>
    <property type="match status" value="1"/>
</dbReference>
<evidence type="ECO:0000313" key="13">
    <source>
        <dbReference type="Proteomes" id="UP000265200"/>
    </source>
</evidence>
<reference evidence="12" key="4">
    <citation type="submission" date="2025-09" db="UniProtKB">
        <authorList>
            <consortium name="Ensembl"/>
        </authorList>
    </citation>
    <scope>IDENTIFICATION</scope>
    <source>
        <strain evidence="12">HSOK</strain>
    </source>
</reference>
<dbReference type="Ensembl" id="ENSORLT00015028444.1">
    <property type="protein sequence ID" value="ENSORLP00015019472.1"/>
    <property type="gene ID" value="ENSORLG00015020582.1"/>
</dbReference>
<evidence type="ECO:0000256" key="6">
    <source>
        <dbReference type="ARBA" id="ARBA00023170"/>
    </source>
</evidence>
<feature type="domain" description="G-protein coupled receptors family 1 profile" evidence="11">
    <location>
        <begin position="12"/>
        <end position="244"/>
    </location>
</feature>
<dbReference type="InterPro" id="IPR000276">
    <property type="entry name" value="GPCR_Rhodpsn"/>
</dbReference>
<evidence type="ECO:0000256" key="3">
    <source>
        <dbReference type="ARBA" id="ARBA00022989"/>
    </source>
</evidence>
<evidence type="ECO:0000256" key="2">
    <source>
        <dbReference type="ARBA" id="ARBA00022692"/>
    </source>
</evidence>
<feature type="transmembrane region" description="Helical" evidence="10">
    <location>
        <begin position="105"/>
        <end position="122"/>
    </location>
</feature>
<dbReference type="InterPro" id="IPR017452">
    <property type="entry name" value="GPCR_Rhodpsn_7TM"/>
</dbReference>
<dbReference type="Gene3D" id="1.20.1070.10">
    <property type="entry name" value="Rhodopsin 7-helix transmembrane proteins"/>
    <property type="match status" value="1"/>
</dbReference>